<dbReference type="CDD" id="cd24152">
    <property type="entry name" value="ASKHA_NBD_ROK-like"/>
    <property type="match status" value="1"/>
</dbReference>
<dbReference type="InterPro" id="IPR000600">
    <property type="entry name" value="ROK"/>
</dbReference>
<evidence type="ECO:0000313" key="3">
    <source>
        <dbReference type="Proteomes" id="UP000663970"/>
    </source>
</evidence>
<dbReference type="PANTHER" id="PTHR18964">
    <property type="entry name" value="ROK (REPRESSOR, ORF, KINASE) FAMILY"/>
    <property type="match status" value="1"/>
</dbReference>
<reference evidence="2 3" key="1">
    <citation type="submission" date="2020-12" db="EMBL/GenBank/DDBJ databases">
        <title>Oil enriched cultivation method for isolating marine PHA-producing bacteria.</title>
        <authorList>
            <person name="Zheng W."/>
            <person name="Yu S."/>
            <person name="Huang Y."/>
        </authorList>
    </citation>
    <scope>NUCLEOTIDE SEQUENCE [LARGE SCALE GENOMIC DNA]</scope>
    <source>
        <strain evidence="2 3">SY-2-6</strain>
    </source>
</reference>
<proteinExistence type="inferred from homology"/>
<dbReference type="PANTHER" id="PTHR18964:SF170">
    <property type="entry name" value="SUGAR KINASE"/>
    <property type="match status" value="1"/>
</dbReference>
<gene>
    <name evidence="2" type="ORF">JF544_14150</name>
</gene>
<comment type="caution">
    <text evidence="2">The sequence shown here is derived from an EMBL/GenBank/DDBJ whole genome shotgun (WGS) entry which is preliminary data.</text>
</comment>
<organism evidence="2 3">
    <name type="scientific">Halobacillus kuroshimensis</name>
    <dbReference type="NCBI Taxonomy" id="302481"/>
    <lineage>
        <taxon>Bacteria</taxon>
        <taxon>Bacillati</taxon>
        <taxon>Bacillota</taxon>
        <taxon>Bacilli</taxon>
        <taxon>Bacillales</taxon>
        <taxon>Bacillaceae</taxon>
        <taxon>Halobacillus</taxon>
    </lineage>
</organism>
<protein>
    <submittedName>
        <fullName evidence="2">ROK family protein</fullName>
    </submittedName>
</protein>
<keyword evidence="3" id="KW-1185">Reference proteome</keyword>
<evidence type="ECO:0000313" key="2">
    <source>
        <dbReference type="EMBL" id="MBN8236406.1"/>
    </source>
</evidence>
<dbReference type="Pfam" id="PF00480">
    <property type="entry name" value="ROK"/>
    <property type="match status" value="1"/>
</dbReference>
<dbReference type="EMBL" id="JAEKJY010000004">
    <property type="protein sequence ID" value="MBN8236406.1"/>
    <property type="molecule type" value="Genomic_DNA"/>
</dbReference>
<dbReference type="RefSeq" id="WP_206934836.1">
    <property type="nucleotide sequence ID" value="NZ_JAEKJY010000004.1"/>
</dbReference>
<sequence>MASKLLGVDIGGTYVKFAEVTMDGEILSHFKERTPSSLEGLYALIQSAFERFSGDLQGVAVSSPGSVTEEGIIEGSSAVPYIHGPNLKKDMEKLFQNPVTIENDANCAALAEYWSGAAAGIGHVAVVVLGTGIGGAVLHHGRIQKGAHLHGGEFGYMIINGENLGNGLNTFSEAASTSSLVRKVAAHQGVETSSITGEQVFQMAEDGDAFCMKVIDEFYTMLAVGIHNIQYAHDPEVILIGGGISARHELVANVEEKLSGLRHSIEEAQLVPNLGICRYGAHANIVGAVYHFKTRMNGADKI</sequence>
<dbReference type="InterPro" id="IPR043129">
    <property type="entry name" value="ATPase_NBD"/>
</dbReference>
<name>A0ABS3DYL1_9BACI</name>
<accession>A0ABS3DYL1</accession>
<dbReference type="SUPFAM" id="SSF53067">
    <property type="entry name" value="Actin-like ATPase domain"/>
    <property type="match status" value="1"/>
</dbReference>
<comment type="similarity">
    <text evidence="1">Belongs to the ROK (NagC/XylR) family.</text>
</comment>
<dbReference type="Proteomes" id="UP000663970">
    <property type="component" value="Unassembled WGS sequence"/>
</dbReference>
<dbReference type="Gene3D" id="3.30.420.40">
    <property type="match status" value="2"/>
</dbReference>
<evidence type="ECO:0000256" key="1">
    <source>
        <dbReference type="ARBA" id="ARBA00006479"/>
    </source>
</evidence>